<dbReference type="GO" id="GO:0003714">
    <property type="term" value="F:transcription corepressor activity"/>
    <property type="evidence" value="ECO:0007669"/>
    <property type="project" value="InterPro"/>
</dbReference>
<keyword evidence="2" id="KW-0479">Metal-binding</keyword>
<protein>
    <submittedName>
        <fullName evidence="10">Uncharacterized protein</fullName>
    </submittedName>
</protein>
<dbReference type="Gene3D" id="3.30.40.10">
    <property type="entry name" value="Zinc/RING finger domain, C3HC4 (zinc finger)"/>
    <property type="match status" value="2"/>
</dbReference>
<dbReference type="InterPro" id="IPR054292">
    <property type="entry name" value="DUF7028"/>
</dbReference>
<dbReference type="PANTHER" id="PTHR46309:SF12">
    <property type="entry name" value="GB|AAC80581.1"/>
    <property type="match status" value="1"/>
</dbReference>
<dbReference type="SUPFAM" id="SSF55729">
    <property type="entry name" value="Acyl-CoA N-acyltransferases (Nat)"/>
    <property type="match status" value="1"/>
</dbReference>
<evidence type="ECO:0000259" key="8">
    <source>
        <dbReference type="PROSITE" id="PS50016"/>
    </source>
</evidence>
<dbReference type="GO" id="GO:0006357">
    <property type="term" value="P:regulation of transcription by RNA polymerase II"/>
    <property type="evidence" value="ECO:0007669"/>
    <property type="project" value="TreeGrafter"/>
</dbReference>
<proteinExistence type="predicted"/>
<dbReference type="EMBL" id="BTGU01000005">
    <property type="protein sequence ID" value="GMN34927.1"/>
    <property type="molecule type" value="Genomic_DNA"/>
</dbReference>
<dbReference type="PROSITE" id="PS50016">
    <property type="entry name" value="ZF_PHD_2"/>
    <property type="match status" value="1"/>
</dbReference>
<feature type="domain" description="N-acetyltransferase" evidence="9">
    <location>
        <begin position="522"/>
        <end position="714"/>
    </location>
</feature>
<dbReference type="InterPro" id="IPR032308">
    <property type="entry name" value="TDBD"/>
</dbReference>
<dbReference type="GO" id="GO:0016747">
    <property type="term" value="F:acyltransferase activity, transferring groups other than amino-acyl groups"/>
    <property type="evidence" value="ECO:0007669"/>
    <property type="project" value="InterPro"/>
</dbReference>
<dbReference type="InterPro" id="IPR011011">
    <property type="entry name" value="Znf_FYVE_PHD"/>
</dbReference>
<dbReference type="PROSITE" id="PS51186">
    <property type="entry name" value="GNAT"/>
    <property type="match status" value="1"/>
</dbReference>
<dbReference type="Gene3D" id="3.40.630.30">
    <property type="match status" value="1"/>
</dbReference>
<reference evidence="10" key="1">
    <citation type="submission" date="2023-07" db="EMBL/GenBank/DDBJ databases">
        <title>draft genome sequence of fig (Ficus carica).</title>
        <authorList>
            <person name="Takahashi T."/>
            <person name="Nishimura K."/>
        </authorList>
    </citation>
    <scope>NUCLEOTIDE SEQUENCE</scope>
</reference>
<dbReference type="Pfam" id="PF23011">
    <property type="entry name" value="PHD-1st_NSD"/>
    <property type="match status" value="1"/>
</dbReference>
<keyword evidence="5" id="KW-0539">Nucleus</keyword>
<evidence type="ECO:0000259" key="9">
    <source>
        <dbReference type="PROSITE" id="PS51186"/>
    </source>
</evidence>
<evidence type="ECO:0000256" key="3">
    <source>
        <dbReference type="ARBA" id="ARBA00022771"/>
    </source>
</evidence>
<dbReference type="PANTHER" id="PTHR46309">
    <property type="entry name" value="PHD FINGER PROTEIN 12"/>
    <property type="match status" value="1"/>
</dbReference>
<accession>A0AA87ZI27</accession>
<gene>
    <name evidence="10" type="ORF">TIFTF001_004984</name>
</gene>
<organism evidence="10 11">
    <name type="scientific">Ficus carica</name>
    <name type="common">Common fig</name>
    <dbReference type="NCBI Taxonomy" id="3494"/>
    <lineage>
        <taxon>Eukaryota</taxon>
        <taxon>Viridiplantae</taxon>
        <taxon>Streptophyta</taxon>
        <taxon>Embryophyta</taxon>
        <taxon>Tracheophyta</taxon>
        <taxon>Spermatophyta</taxon>
        <taxon>Magnoliopsida</taxon>
        <taxon>eudicotyledons</taxon>
        <taxon>Gunneridae</taxon>
        <taxon>Pentapetalae</taxon>
        <taxon>rosids</taxon>
        <taxon>fabids</taxon>
        <taxon>Rosales</taxon>
        <taxon>Moraceae</taxon>
        <taxon>Ficeae</taxon>
        <taxon>Ficus</taxon>
    </lineage>
</organism>
<evidence type="ECO:0000256" key="5">
    <source>
        <dbReference type="ARBA" id="ARBA00023242"/>
    </source>
</evidence>
<dbReference type="GO" id="GO:0008270">
    <property type="term" value="F:zinc ion binding"/>
    <property type="evidence" value="ECO:0007669"/>
    <property type="project" value="UniProtKB-KW"/>
</dbReference>
<feature type="domain" description="PHD-type" evidence="8">
    <location>
        <begin position="379"/>
        <end position="424"/>
    </location>
</feature>
<dbReference type="InterPro" id="IPR056511">
    <property type="entry name" value="IDM1_C"/>
</dbReference>
<dbReference type="AlphaFoldDB" id="A0AA87ZI27"/>
<evidence type="ECO:0000256" key="4">
    <source>
        <dbReference type="ARBA" id="ARBA00022833"/>
    </source>
</evidence>
<dbReference type="InterPro" id="IPR059153">
    <property type="entry name" value="NSD_PHD-1st"/>
</dbReference>
<comment type="caution">
    <text evidence="10">The sequence shown here is derived from an EMBL/GenBank/DDBJ whole genome shotgun (WGS) entry which is preliminary data.</text>
</comment>
<dbReference type="InterPro" id="IPR001965">
    <property type="entry name" value="Znf_PHD"/>
</dbReference>
<dbReference type="InterPro" id="IPR042163">
    <property type="entry name" value="PHF12"/>
</dbReference>
<name>A0AA87ZI27_FICCA</name>
<evidence type="ECO:0000256" key="1">
    <source>
        <dbReference type="ARBA" id="ARBA00004123"/>
    </source>
</evidence>
<dbReference type="InterPro" id="IPR019786">
    <property type="entry name" value="Zinc_finger_PHD-type_CS"/>
</dbReference>
<evidence type="ECO:0000256" key="2">
    <source>
        <dbReference type="ARBA" id="ARBA00022723"/>
    </source>
</evidence>
<dbReference type="SUPFAM" id="SSF57903">
    <property type="entry name" value="FYVE/PHD zinc finger"/>
    <property type="match status" value="1"/>
</dbReference>
<dbReference type="InterPro" id="IPR013083">
    <property type="entry name" value="Znf_RING/FYVE/PHD"/>
</dbReference>
<dbReference type="GO" id="GO:0005634">
    <property type="term" value="C:nucleus"/>
    <property type="evidence" value="ECO:0007669"/>
    <property type="project" value="UniProtKB-SubCell"/>
</dbReference>
<dbReference type="Pfam" id="PF16135">
    <property type="entry name" value="TDBD"/>
    <property type="match status" value="1"/>
</dbReference>
<evidence type="ECO:0000313" key="10">
    <source>
        <dbReference type="EMBL" id="GMN34927.1"/>
    </source>
</evidence>
<dbReference type="InterPro" id="IPR016181">
    <property type="entry name" value="Acyl_CoA_acyltransferase"/>
</dbReference>
<dbReference type="Proteomes" id="UP001187192">
    <property type="component" value="Unassembled WGS sequence"/>
</dbReference>
<dbReference type="Pfam" id="PF23209">
    <property type="entry name" value="IDM1_C"/>
    <property type="match status" value="1"/>
</dbReference>
<evidence type="ECO:0000256" key="7">
    <source>
        <dbReference type="SAM" id="MobiDB-lite"/>
    </source>
</evidence>
<dbReference type="Pfam" id="PF22970">
    <property type="entry name" value="DUF7028"/>
    <property type="match status" value="1"/>
</dbReference>
<dbReference type="InterPro" id="IPR000182">
    <property type="entry name" value="GNAT_dom"/>
</dbReference>
<keyword evidence="3 6" id="KW-0863">Zinc-finger</keyword>
<dbReference type="InterPro" id="IPR019787">
    <property type="entry name" value="Znf_PHD-finger"/>
</dbReference>
<dbReference type="SMART" id="SM00249">
    <property type="entry name" value="PHD"/>
    <property type="match status" value="2"/>
</dbReference>
<feature type="region of interest" description="Disordered" evidence="7">
    <location>
        <begin position="128"/>
        <end position="184"/>
    </location>
</feature>
<comment type="subcellular location">
    <subcellularLocation>
        <location evidence="1">Nucleus</location>
    </subcellularLocation>
</comment>
<dbReference type="CDD" id="cd04301">
    <property type="entry name" value="NAT_SF"/>
    <property type="match status" value="1"/>
</dbReference>
<keyword evidence="11" id="KW-1185">Reference proteome</keyword>
<feature type="compositionally biased region" description="Low complexity" evidence="7">
    <location>
        <begin position="136"/>
        <end position="150"/>
    </location>
</feature>
<dbReference type="PROSITE" id="PS01359">
    <property type="entry name" value="ZF_PHD_1"/>
    <property type="match status" value="1"/>
</dbReference>
<keyword evidence="4" id="KW-0862">Zinc</keyword>
<sequence length="724" mass="80778">MISMKKKGSARQKYLKVRKELCLQAVKDWCKFVTDRGRPGTGGAGTSDIREKARKHLSAVGYRFWYVKKKNGRELRYTAPSKKVFYSLRSACQACIDGDEDGKSVASNSVLRSQEGTRLFPEKVTANFSQEKQSLKSPGESSSTTGSSTESTRRGRKRSRSRSPDDSESENFEPVQTSQECEDSNLHVDPIAHIESISDSNRQTPICSEENKVISGLNISRYSKPIRGKKVLADLKNSRLSSVSNVKKNSPQRIRVKIGNILVSSLRRSRTAKTILSSLIDSNAVALGAKVHYRGKQNSGGVITRGGIQCDCCSKVFTLTAYEDHVGSTNHRPAANILLEDGRSLMDCKNQMKRSDVAENVTGIKSPEENVDGKEDGSDDVCGVCHYWGELVLCDLCPHAFHAKCLGFERAPDGDWFCPSCRCGICGRAKLENPRIEANSTSIDHRVGNGFDDILICFQCERKFHIECLRNAGVDVNLEKDGSKENMFCSRKCEDICSGLRKIVGERIPVGEDKDENLTWTLLKSTENDTRLEAALALIHECFEPLSDPLTKRDIVEDVVFGRESKQSRLNFSGFYIVVLESGDVLVTVATVRVFGEKLAEVPLVATRTEYRKQGMCHVLMNELEKQMVELGVERLTLPSARSVLQTWITSFRFSETTAVEKLQFLSYNLLDFEGSFMCQKRLIGKTSEAKSSTFKGNSPTEVKEDCVEDYLLTEEELLSFFDG</sequence>
<evidence type="ECO:0000313" key="11">
    <source>
        <dbReference type="Proteomes" id="UP001187192"/>
    </source>
</evidence>
<evidence type="ECO:0000256" key="6">
    <source>
        <dbReference type="PROSITE-ProRule" id="PRU00146"/>
    </source>
</evidence>